<sequence length="364" mass="40558">MTANHNNKPPYDVLDEIPYQFLVEQSLVGIYLIQSDILKYCNAAFAGICGYTPEQVMGRKITEMVAPPSVNTVLSKVRERIEAGYGTSQRYLMQAKHADGYIVSLEVNGRAVMYQGEPAIAGVAIDATQRLQYEQELKASHHQLQQVARSAIKLREQHRQEIARDIHDVLGGLLTSIKMDATRIVEREPQSDIVEIAEDIIHLSQESINFARNKSEELYPSTLTLGLIPTIENLLQQQQLRSGIKCEFTLGELPPRLSSDREIMIFRIVQESLTNVIRHADASAVDVQLDYRNGQLFLTVDDDGVGLQAVPPRDGAFGLMYMRERAADYNGVVTLGSNDYGGTRVSLTLPLPIAADNFTQQEGL</sequence>
<dbReference type="Gene3D" id="1.20.5.1930">
    <property type="match status" value="1"/>
</dbReference>
<dbReference type="STRING" id="1856405.BFC17_04220"/>
<gene>
    <name evidence="6" type="ORF">BFC17_04220</name>
</gene>
<dbReference type="SUPFAM" id="SSF55874">
    <property type="entry name" value="ATPase domain of HSP90 chaperone/DNA topoisomerase II/histidine kinase"/>
    <property type="match status" value="1"/>
</dbReference>
<dbReference type="SUPFAM" id="SSF55785">
    <property type="entry name" value="PYP-like sensor domain (PAS domain)"/>
    <property type="match status" value="1"/>
</dbReference>
<dbReference type="InterPro" id="IPR011712">
    <property type="entry name" value="Sig_transdc_His_kin_sub3_dim/P"/>
</dbReference>
<dbReference type="Gene3D" id="3.30.565.10">
    <property type="entry name" value="Histidine kinase-like ATPase, C-terminal domain"/>
    <property type="match status" value="1"/>
</dbReference>
<evidence type="ECO:0000313" key="7">
    <source>
        <dbReference type="Proteomes" id="UP000176037"/>
    </source>
</evidence>
<accession>A0A1E8FC20</accession>
<dbReference type="Pfam" id="PF07730">
    <property type="entry name" value="HisKA_3"/>
    <property type="match status" value="1"/>
</dbReference>
<dbReference type="InterPro" id="IPR005467">
    <property type="entry name" value="His_kinase_dom"/>
</dbReference>
<dbReference type="InterPro" id="IPR000014">
    <property type="entry name" value="PAS"/>
</dbReference>
<dbReference type="GO" id="GO:0046983">
    <property type="term" value="F:protein dimerization activity"/>
    <property type="evidence" value="ECO:0007669"/>
    <property type="project" value="InterPro"/>
</dbReference>
<evidence type="ECO:0008006" key="8">
    <source>
        <dbReference type="Google" id="ProtNLM"/>
    </source>
</evidence>
<keyword evidence="3" id="KW-0902">Two-component regulatory system</keyword>
<dbReference type="InterPro" id="IPR003594">
    <property type="entry name" value="HATPase_dom"/>
</dbReference>
<dbReference type="PANTHER" id="PTHR24421:SF59">
    <property type="entry name" value="OXYGEN SENSOR HISTIDINE KINASE NREB"/>
    <property type="match status" value="1"/>
</dbReference>
<dbReference type="Gene3D" id="3.30.450.20">
    <property type="entry name" value="PAS domain"/>
    <property type="match status" value="1"/>
</dbReference>
<keyword evidence="2" id="KW-0418">Kinase</keyword>
<comment type="caution">
    <text evidence="6">The sequence shown here is derived from an EMBL/GenBank/DDBJ whole genome shotgun (WGS) entry which is preliminary data.</text>
</comment>
<reference evidence="6 7" key="1">
    <citation type="submission" date="2016-09" db="EMBL/GenBank/DDBJ databases">
        <title>Alteromonas lipolytica, a new species isolated from sea water.</title>
        <authorList>
            <person name="Wu Y.-H."/>
            <person name="Cheng H."/>
            <person name="Xu X.-W."/>
        </authorList>
    </citation>
    <scope>NUCLEOTIDE SEQUENCE [LARGE SCALE GENOMIC DNA]</scope>
    <source>
        <strain evidence="6 7">JW12</strain>
    </source>
</reference>
<name>A0A1E8FC20_9ALTE</name>
<dbReference type="PROSITE" id="PS50112">
    <property type="entry name" value="PAS"/>
    <property type="match status" value="1"/>
</dbReference>
<dbReference type="PROSITE" id="PS50109">
    <property type="entry name" value="HIS_KIN"/>
    <property type="match status" value="1"/>
</dbReference>
<protein>
    <recommendedName>
        <fullName evidence="8">Histidine kinase</fullName>
    </recommendedName>
</protein>
<dbReference type="NCBIfam" id="TIGR00229">
    <property type="entry name" value="sensory_box"/>
    <property type="match status" value="1"/>
</dbReference>
<dbReference type="PANTHER" id="PTHR24421">
    <property type="entry name" value="NITRATE/NITRITE SENSOR PROTEIN NARX-RELATED"/>
    <property type="match status" value="1"/>
</dbReference>
<feature type="domain" description="Histidine kinase" evidence="4">
    <location>
        <begin position="161"/>
        <end position="353"/>
    </location>
</feature>
<keyword evidence="7" id="KW-1185">Reference proteome</keyword>
<dbReference type="Pfam" id="PF13426">
    <property type="entry name" value="PAS_9"/>
    <property type="match status" value="1"/>
</dbReference>
<dbReference type="GO" id="GO:0016020">
    <property type="term" value="C:membrane"/>
    <property type="evidence" value="ECO:0007669"/>
    <property type="project" value="InterPro"/>
</dbReference>
<evidence type="ECO:0000256" key="2">
    <source>
        <dbReference type="ARBA" id="ARBA00022777"/>
    </source>
</evidence>
<dbReference type="Pfam" id="PF02518">
    <property type="entry name" value="HATPase_c"/>
    <property type="match status" value="1"/>
</dbReference>
<evidence type="ECO:0000313" key="6">
    <source>
        <dbReference type="EMBL" id="OFI33472.1"/>
    </source>
</evidence>
<dbReference type="InterPro" id="IPR050482">
    <property type="entry name" value="Sensor_HK_TwoCompSys"/>
</dbReference>
<evidence type="ECO:0000259" key="5">
    <source>
        <dbReference type="PROSITE" id="PS50112"/>
    </source>
</evidence>
<dbReference type="CDD" id="cd16917">
    <property type="entry name" value="HATPase_UhpB-NarQ-NarX-like"/>
    <property type="match status" value="1"/>
</dbReference>
<evidence type="ECO:0000256" key="1">
    <source>
        <dbReference type="ARBA" id="ARBA00022679"/>
    </source>
</evidence>
<dbReference type="SMART" id="SM00387">
    <property type="entry name" value="HATPase_c"/>
    <property type="match status" value="1"/>
</dbReference>
<dbReference type="CDD" id="cd00130">
    <property type="entry name" value="PAS"/>
    <property type="match status" value="1"/>
</dbReference>
<evidence type="ECO:0000256" key="3">
    <source>
        <dbReference type="ARBA" id="ARBA00023012"/>
    </source>
</evidence>
<dbReference type="InterPro" id="IPR036890">
    <property type="entry name" value="HATPase_C_sf"/>
</dbReference>
<dbReference type="SMART" id="SM00091">
    <property type="entry name" value="PAS"/>
    <property type="match status" value="1"/>
</dbReference>
<dbReference type="GO" id="GO:0000155">
    <property type="term" value="F:phosphorelay sensor kinase activity"/>
    <property type="evidence" value="ECO:0007669"/>
    <property type="project" value="InterPro"/>
</dbReference>
<dbReference type="RefSeq" id="WP_070177848.1">
    <property type="nucleotide sequence ID" value="NZ_BMJR01000002.1"/>
</dbReference>
<dbReference type="EMBL" id="MJIC01000015">
    <property type="protein sequence ID" value="OFI33472.1"/>
    <property type="molecule type" value="Genomic_DNA"/>
</dbReference>
<feature type="domain" description="PAS" evidence="5">
    <location>
        <begin position="40"/>
        <end position="84"/>
    </location>
</feature>
<dbReference type="InterPro" id="IPR035965">
    <property type="entry name" value="PAS-like_dom_sf"/>
</dbReference>
<dbReference type="Proteomes" id="UP000176037">
    <property type="component" value="Unassembled WGS sequence"/>
</dbReference>
<keyword evidence="1" id="KW-0808">Transferase</keyword>
<organism evidence="6 7">
    <name type="scientific">Alteromonas lipolytica</name>
    <dbReference type="NCBI Taxonomy" id="1856405"/>
    <lineage>
        <taxon>Bacteria</taxon>
        <taxon>Pseudomonadati</taxon>
        <taxon>Pseudomonadota</taxon>
        <taxon>Gammaproteobacteria</taxon>
        <taxon>Alteromonadales</taxon>
        <taxon>Alteromonadaceae</taxon>
        <taxon>Alteromonas/Salinimonas group</taxon>
        <taxon>Alteromonas</taxon>
    </lineage>
</organism>
<dbReference type="OrthoDB" id="9797605at2"/>
<evidence type="ECO:0000259" key="4">
    <source>
        <dbReference type="PROSITE" id="PS50109"/>
    </source>
</evidence>
<dbReference type="AlphaFoldDB" id="A0A1E8FC20"/>
<proteinExistence type="predicted"/>